<dbReference type="SUPFAM" id="SSF55729">
    <property type="entry name" value="Acyl-CoA N-acyltransferases (Nat)"/>
    <property type="match status" value="1"/>
</dbReference>
<proteinExistence type="predicted"/>
<evidence type="ECO:0000256" key="1">
    <source>
        <dbReference type="PIRSR" id="PIRSR620023-2"/>
    </source>
</evidence>
<reference evidence="3 4" key="1">
    <citation type="journal article" date="2013" name="PLoS ONE">
        <title>Poles Apart: Arctic and Antarctic Octadecabacter strains Share High Genome Plasticity and a New Type of Xanthorhodopsin.</title>
        <authorList>
            <person name="Vollmers J."/>
            <person name="Voget S."/>
            <person name="Dietrich S."/>
            <person name="Gollnow K."/>
            <person name="Smits M."/>
            <person name="Meyer K."/>
            <person name="Brinkhoff T."/>
            <person name="Simon M."/>
            <person name="Daniel R."/>
        </authorList>
    </citation>
    <scope>NUCLEOTIDE SEQUENCE [LARGE SCALE GENOMIC DNA]</scope>
    <source>
        <strain evidence="3 4">238</strain>
    </source>
</reference>
<gene>
    <name evidence="3" type="ORF">OA238_c45430</name>
</gene>
<dbReference type="Pfam" id="PF04101">
    <property type="entry name" value="Glyco_tran_28_C"/>
    <property type="match status" value="1"/>
</dbReference>
<dbReference type="Gene3D" id="3.40.50.2000">
    <property type="entry name" value="Glycogen Phosphorylase B"/>
    <property type="match status" value="1"/>
</dbReference>
<keyword evidence="3" id="KW-0012">Acyltransferase</keyword>
<dbReference type="KEGG" id="oar:OA238_c45430"/>
<dbReference type="Proteomes" id="UP000004688">
    <property type="component" value="Chromosome"/>
</dbReference>
<dbReference type="GO" id="GO:0016758">
    <property type="term" value="F:hexosyltransferase activity"/>
    <property type="evidence" value="ECO:0007669"/>
    <property type="project" value="InterPro"/>
</dbReference>
<dbReference type="GO" id="GO:0016747">
    <property type="term" value="F:acyltransferase activity, transferring groups other than amino-acyl groups"/>
    <property type="evidence" value="ECO:0007669"/>
    <property type="project" value="InterPro"/>
</dbReference>
<dbReference type="PROSITE" id="PS51186">
    <property type="entry name" value="GNAT"/>
    <property type="match status" value="1"/>
</dbReference>
<name>M9RQF6_9RHOB</name>
<sequence length="478" mass="52767">MRCLTLAEGARGRGHDVVFVCMKDAMTSYLTRKSFEVVEIMPQDFVPETSPTHVAWLRLPWDIDAARTAEIVLGCRADWLIWDHYGLDARWVGAIQKHTAVKTLAIDDLDDRALGADLVLDQTRLNGSRTYAGSPAMIGPSFALLRPEFAQTREAALARMNGPVRRIIVTPGLMDAAGLALLALDALEDWDGEVEVVMGHASQSRAAVEQRVAGRTGWYLTLDTPDMPERLAVADLCIGAAGMSTWERCCLGLPTVVVGVAANQMPLCQAIDERGAAICLPLDDARSVQRLKAAVDAAIDQTEDMARAAAQLCDGKGTERVLDCLEANLRPLTRDDTRHIFDWRSSPHVQNASLTQTHFSFDSHLVWMNQVLNRTDGLWRIYEEGLPIGFVSAVDHGSGVWLWNFYLGARETHKGAGGRMLAWFLQEIWRDTACERIKAVVLTGNAASQALHLKLGFRQIDNADKGQLLYVLDRPDNN</sequence>
<dbReference type="Gene3D" id="3.40.50.11190">
    <property type="match status" value="1"/>
</dbReference>
<protein>
    <submittedName>
        <fullName evidence="3">Putative acyltransferase</fullName>
    </submittedName>
</protein>
<dbReference type="eggNOG" id="COG3980">
    <property type="taxonomic scope" value="Bacteria"/>
</dbReference>
<organism evidence="3 4">
    <name type="scientific">Octadecabacter arcticus 238</name>
    <dbReference type="NCBI Taxonomy" id="391616"/>
    <lineage>
        <taxon>Bacteria</taxon>
        <taxon>Pseudomonadati</taxon>
        <taxon>Pseudomonadota</taxon>
        <taxon>Alphaproteobacteria</taxon>
        <taxon>Rhodobacterales</taxon>
        <taxon>Roseobacteraceae</taxon>
        <taxon>Octadecabacter</taxon>
    </lineage>
</organism>
<dbReference type="InterPro" id="IPR016181">
    <property type="entry name" value="Acyl_CoA_acyltransferase"/>
</dbReference>
<dbReference type="eggNOG" id="COG1670">
    <property type="taxonomic scope" value="Bacteria"/>
</dbReference>
<dbReference type="Pfam" id="PF13302">
    <property type="entry name" value="Acetyltransf_3"/>
    <property type="match status" value="1"/>
</dbReference>
<dbReference type="HOGENOM" id="CLU_023406_0_1_5"/>
<accession>M9RQF6</accession>
<dbReference type="InterPro" id="IPR007235">
    <property type="entry name" value="Glyco_trans_28_C"/>
</dbReference>
<dbReference type="PANTHER" id="PTHR43792">
    <property type="entry name" value="GNAT FAMILY, PUTATIVE (AFU_ORTHOLOGUE AFUA_3G00765)-RELATED-RELATED"/>
    <property type="match status" value="1"/>
</dbReference>
<dbReference type="EMBL" id="CP003742">
    <property type="protein sequence ID" value="AGI74407.1"/>
    <property type="molecule type" value="Genomic_DNA"/>
</dbReference>
<keyword evidence="4" id="KW-1185">Reference proteome</keyword>
<dbReference type="InterPro" id="IPR051531">
    <property type="entry name" value="N-acetyltransferase"/>
</dbReference>
<evidence type="ECO:0000259" key="2">
    <source>
        <dbReference type="PROSITE" id="PS51186"/>
    </source>
</evidence>
<feature type="binding site" evidence="1">
    <location>
        <position position="146"/>
    </location>
    <ligand>
        <name>substrate</name>
    </ligand>
</feature>
<feature type="binding site" evidence="1">
    <location>
        <position position="247"/>
    </location>
    <ligand>
        <name>substrate</name>
    </ligand>
</feature>
<dbReference type="STRING" id="391616.OA238_c45430"/>
<dbReference type="Gene3D" id="3.40.630.30">
    <property type="match status" value="1"/>
</dbReference>
<dbReference type="SUPFAM" id="SSF53756">
    <property type="entry name" value="UDP-Glycosyltransferase/glycogen phosphorylase"/>
    <property type="match status" value="1"/>
</dbReference>
<dbReference type="AlphaFoldDB" id="M9RQF6"/>
<dbReference type="InterPro" id="IPR020023">
    <property type="entry name" value="PseG"/>
</dbReference>
<evidence type="ECO:0000313" key="3">
    <source>
        <dbReference type="EMBL" id="AGI74407.1"/>
    </source>
</evidence>
<dbReference type="NCBIfam" id="TIGR03590">
    <property type="entry name" value="PseG"/>
    <property type="match status" value="1"/>
</dbReference>
<feature type="domain" description="N-acetyltransferase" evidence="2">
    <location>
        <begin position="327"/>
        <end position="475"/>
    </location>
</feature>
<keyword evidence="3" id="KW-0808">Transferase</keyword>
<evidence type="ECO:0000313" key="4">
    <source>
        <dbReference type="Proteomes" id="UP000004688"/>
    </source>
</evidence>
<dbReference type="InterPro" id="IPR000182">
    <property type="entry name" value="GNAT_dom"/>
</dbReference>